<dbReference type="WBParaSite" id="Pan_g14658.t1">
    <property type="protein sequence ID" value="Pan_g14658.t1"/>
    <property type="gene ID" value="Pan_g14658"/>
</dbReference>
<evidence type="ECO:0000313" key="3">
    <source>
        <dbReference type="WBParaSite" id="Pan_g14658.t1"/>
    </source>
</evidence>
<sequence>MNAAFLSVVIVMVLVGESFGLKCFTCDNTSCATTPGYVQEDCPPASKCYFKKNAANQVFQAGCFTNQCSLKDRNCFVCGSELCNAPNAPQLKEPKIGEGAKPSGAASTPELIFAFALGICALYVA</sequence>
<keyword evidence="1" id="KW-0732">Signal</keyword>
<proteinExistence type="predicted"/>
<feature type="chain" id="PRO_5028960228" evidence="1">
    <location>
        <begin position="21"/>
        <end position="125"/>
    </location>
</feature>
<evidence type="ECO:0000256" key="1">
    <source>
        <dbReference type="SAM" id="SignalP"/>
    </source>
</evidence>
<reference evidence="3" key="2">
    <citation type="submission" date="2020-10" db="UniProtKB">
        <authorList>
            <consortium name="WormBaseParasite"/>
        </authorList>
    </citation>
    <scope>IDENTIFICATION</scope>
</reference>
<dbReference type="AlphaFoldDB" id="A0A7E4UZ93"/>
<dbReference type="Proteomes" id="UP000492821">
    <property type="component" value="Unassembled WGS sequence"/>
</dbReference>
<organism evidence="2 3">
    <name type="scientific">Panagrellus redivivus</name>
    <name type="common">Microworm</name>
    <dbReference type="NCBI Taxonomy" id="6233"/>
    <lineage>
        <taxon>Eukaryota</taxon>
        <taxon>Metazoa</taxon>
        <taxon>Ecdysozoa</taxon>
        <taxon>Nematoda</taxon>
        <taxon>Chromadorea</taxon>
        <taxon>Rhabditida</taxon>
        <taxon>Tylenchina</taxon>
        <taxon>Panagrolaimomorpha</taxon>
        <taxon>Panagrolaimoidea</taxon>
        <taxon>Panagrolaimidae</taxon>
        <taxon>Panagrellus</taxon>
    </lineage>
</organism>
<evidence type="ECO:0000313" key="2">
    <source>
        <dbReference type="Proteomes" id="UP000492821"/>
    </source>
</evidence>
<keyword evidence="2" id="KW-1185">Reference proteome</keyword>
<feature type="signal peptide" evidence="1">
    <location>
        <begin position="1"/>
        <end position="20"/>
    </location>
</feature>
<reference evidence="2" key="1">
    <citation type="journal article" date="2013" name="Genetics">
        <title>The draft genome and transcriptome of Panagrellus redivivus are shaped by the harsh demands of a free-living lifestyle.</title>
        <authorList>
            <person name="Srinivasan J."/>
            <person name="Dillman A.R."/>
            <person name="Macchietto M.G."/>
            <person name="Heikkinen L."/>
            <person name="Lakso M."/>
            <person name="Fracchia K.M."/>
            <person name="Antoshechkin I."/>
            <person name="Mortazavi A."/>
            <person name="Wong G."/>
            <person name="Sternberg P.W."/>
        </authorList>
    </citation>
    <scope>NUCLEOTIDE SEQUENCE [LARGE SCALE GENOMIC DNA]</scope>
    <source>
        <strain evidence="2">MT8872</strain>
    </source>
</reference>
<name>A0A7E4UZ93_PANRE</name>
<protein>
    <submittedName>
        <fullName evidence="3">UPAR/Ly6 domain-containing protein</fullName>
    </submittedName>
</protein>
<accession>A0A7E4UZ93</accession>